<evidence type="ECO:0000313" key="2">
    <source>
        <dbReference type="Proteomes" id="UP000653454"/>
    </source>
</evidence>
<reference evidence="1" key="1">
    <citation type="submission" date="2020-11" db="EMBL/GenBank/DDBJ databases">
        <authorList>
            <person name="Whiteford S."/>
        </authorList>
    </citation>
    <scope>NUCLEOTIDE SEQUENCE</scope>
</reference>
<gene>
    <name evidence="1" type="ORF">PLXY2_LOCUS10135</name>
</gene>
<evidence type="ECO:0000313" key="1">
    <source>
        <dbReference type="EMBL" id="CAG9131061.1"/>
    </source>
</evidence>
<name>A0A8S4FTN3_PLUXY</name>
<protein>
    <submittedName>
        <fullName evidence="1">(diamondback moth) hypothetical protein</fullName>
    </submittedName>
</protein>
<proteinExistence type="predicted"/>
<sequence>MLARSLPLSGRVPKTLAALPRYIAMLSLCDSFDWRQLLLITEPDAQLHLAGKSTCHLMMKTFANFLKAEEILYTPWDTTSEGGLNYTENLKFYLGNKYTSKFDWGRIVLLFEYEAWSEVVGMNGGWLLASTIADYTNLEKITLAYGQILPDSSPEELLLTYVGLDYASK</sequence>
<organism evidence="1 2">
    <name type="scientific">Plutella xylostella</name>
    <name type="common">Diamondback moth</name>
    <name type="synonym">Plutella maculipennis</name>
    <dbReference type="NCBI Taxonomy" id="51655"/>
    <lineage>
        <taxon>Eukaryota</taxon>
        <taxon>Metazoa</taxon>
        <taxon>Ecdysozoa</taxon>
        <taxon>Arthropoda</taxon>
        <taxon>Hexapoda</taxon>
        <taxon>Insecta</taxon>
        <taxon>Pterygota</taxon>
        <taxon>Neoptera</taxon>
        <taxon>Endopterygota</taxon>
        <taxon>Lepidoptera</taxon>
        <taxon>Glossata</taxon>
        <taxon>Ditrysia</taxon>
        <taxon>Yponomeutoidea</taxon>
        <taxon>Plutellidae</taxon>
        <taxon>Plutella</taxon>
    </lineage>
</organism>
<dbReference type="Proteomes" id="UP000653454">
    <property type="component" value="Unassembled WGS sequence"/>
</dbReference>
<dbReference type="EMBL" id="CAJHNJ030000043">
    <property type="protein sequence ID" value="CAG9131061.1"/>
    <property type="molecule type" value="Genomic_DNA"/>
</dbReference>
<accession>A0A8S4FTN3</accession>
<comment type="caution">
    <text evidence="1">The sequence shown here is derived from an EMBL/GenBank/DDBJ whole genome shotgun (WGS) entry which is preliminary data.</text>
</comment>
<keyword evidence="2" id="KW-1185">Reference proteome</keyword>
<dbReference type="AlphaFoldDB" id="A0A8S4FTN3"/>